<keyword evidence="9" id="KW-1185">Reference proteome</keyword>
<dbReference type="InterPro" id="IPR042094">
    <property type="entry name" value="T2SS_GspF_sf"/>
</dbReference>
<evidence type="ECO:0000256" key="1">
    <source>
        <dbReference type="ARBA" id="ARBA00004651"/>
    </source>
</evidence>
<accession>E3GY96</accession>
<evidence type="ECO:0000313" key="9">
    <source>
        <dbReference type="Proteomes" id="UP000002315"/>
    </source>
</evidence>
<dbReference type="InterPro" id="IPR018076">
    <property type="entry name" value="T2SS_GspF_dom"/>
</dbReference>
<dbReference type="GO" id="GO:0005886">
    <property type="term" value="C:plasma membrane"/>
    <property type="evidence" value="ECO:0007669"/>
    <property type="project" value="UniProtKB-SubCell"/>
</dbReference>
<feature type="domain" description="Type II secretion system protein GspF" evidence="7">
    <location>
        <begin position="185"/>
        <end position="308"/>
    </location>
</feature>
<dbReference type="EMBL" id="CP002278">
    <property type="protein sequence ID" value="ADP77278.1"/>
    <property type="molecule type" value="Genomic_DNA"/>
</dbReference>
<reference evidence="8 9" key="1">
    <citation type="journal article" date="2010" name="Stand. Genomic Sci.">
        <title>Complete genome sequence of Methanothermus fervidus type strain (V24S).</title>
        <authorList>
            <person name="Anderson I."/>
            <person name="Djao O.D."/>
            <person name="Misra M."/>
            <person name="Chertkov O."/>
            <person name="Nolan M."/>
            <person name="Lucas S."/>
            <person name="Lapidus A."/>
            <person name="Del Rio T.G."/>
            <person name="Tice H."/>
            <person name="Cheng J.F."/>
            <person name="Tapia R."/>
            <person name="Han C."/>
            <person name="Goodwin L."/>
            <person name="Pitluck S."/>
            <person name="Liolios K."/>
            <person name="Ivanova N."/>
            <person name="Mavromatis K."/>
            <person name="Mikhailova N."/>
            <person name="Pati A."/>
            <person name="Brambilla E."/>
            <person name="Chen A."/>
            <person name="Palaniappan K."/>
            <person name="Land M."/>
            <person name="Hauser L."/>
            <person name="Chang Y.J."/>
            <person name="Jeffries C.D."/>
            <person name="Sikorski J."/>
            <person name="Spring S."/>
            <person name="Rohde M."/>
            <person name="Eichinger K."/>
            <person name="Huber H."/>
            <person name="Wirth R."/>
            <person name="Goker M."/>
            <person name="Detter J.C."/>
            <person name="Woyke T."/>
            <person name="Bristow J."/>
            <person name="Eisen J.A."/>
            <person name="Markowitz V."/>
            <person name="Hugenholtz P."/>
            <person name="Klenk H.P."/>
            <person name="Kyrpides N.C."/>
        </authorList>
    </citation>
    <scope>NUCLEOTIDE SEQUENCE [LARGE SCALE GENOMIC DNA]</scope>
    <source>
        <strain evidence="9">ATCC 43054 / DSM 2088 / JCM 10308 / V24 S</strain>
    </source>
</reference>
<feature type="transmembrane region" description="Helical" evidence="6">
    <location>
        <begin position="324"/>
        <end position="348"/>
    </location>
</feature>
<feature type="transmembrane region" description="Helical" evidence="6">
    <location>
        <begin position="290"/>
        <end position="318"/>
    </location>
</feature>
<protein>
    <submittedName>
        <fullName evidence="8">Type II secretion system F domain protein</fullName>
    </submittedName>
</protein>
<keyword evidence="4 6" id="KW-1133">Transmembrane helix</keyword>
<dbReference type="HOGENOM" id="CLU_063609_0_0_2"/>
<dbReference type="Gene3D" id="1.20.81.30">
    <property type="entry name" value="Type II secretion system (T2SS), domain F"/>
    <property type="match status" value="1"/>
</dbReference>
<keyword evidence="2" id="KW-1003">Cell membrane</keyword>
<evidence type="ECO:0000313" key="8">
    <source>
        <dbReference type="EMBL" id="ADP77278.1"/>
    </source>
</evidence>
<keyword evidence="3 6" id="KW-0812">Transmembrane</keyword>
<evidence type="ECO:0000256" key="2">
    <source>
        <dbReference type="ARBA" id="ARBA00022475"/>
    </source>
</evidence>
<gene>
    <name evidence="8" type="ordered locus">Mfer_0478</name>
</gene>
<comment type="subcellular location">
    <subcellularLocation>
        <location evidence="1">Cell membrane</location>
        <topology evidence="1">Multi-pass membrane protein</topology>
    </subcellularLocation>
</comment>
<dbReference type="STRING" id="523846.Mfer_0478"/>
<evidence type="ECO:0000256" key="3">
    <source>
        <dbReference type="ARBA" id="ARBA00022692"/>
    </source>
</evidence>
<evidence type="ECO:0000256" key="6">
    <source>
        <dbReference type="SAM" id="Phobius"/>
    </source>
</evidence>
<evidence type="ECO:0000256" key="4">
    <source>
        <dbReference type="ARBA" id="ARBA00022989"/>
    </source>
</evidence>
<dbReference type="PANTHER" id="PTHR35007:SF1">
    <property type="entry name" value="PILUS ASSEMBLY PROTEIN"/>
    <property type="match status" value="1"/>
</dbReference>
<proteinExistence type="predicted"/>
<dbReference type="PANTHER" id="PTHR35007">
    <property type="entry name" value="INTEGRAL MEMBRANE PROTEIN-RELATED"/>
    <property type="match status" value="1"/>
</dbReference>
<organism evidence="8 9">
    <name type="scientific">Methanothermus fervidus (strain ATCC 43054 / DSM 2088 / JCM 10308 / V24 S)</name>
    <dbReference type="NCBI Taxonomy" id="523846"/>
    <lineage>
        <taxon>Archaea</taxon>
        <taxon>Methanobacteriati</taxon>
        <taxon>Methanobacteriota</taxon>
        <taxon>Methanomada group</taxon>
        <taxon>Methanobacteria</taxon>
        <taxon>Methanobacteriales</taxon>
        <taxon>Methanothermaceae</taxon>
        <taxon>Methanothermus</taxon>
    </lineage>
</organism>
<evidence type="ECO:0000259" key="7">
    <source>
        <dbReference type="Pfam" id="PF00482"/>
    </source>
</evidence>
<evidence type="ECO:0000256" key="5">
    <source>
        <dbReference type="ARBA" id="ARBA00023136"/>
    </source>
</evidence>
<dbReference type="KEGG" id="mfv:Mfer_0478"/>
<keyword evidence="5 6" id="KW-0472">Membrane</keyword>
<dbReference type="Pfam" id="PF00482">
    <property type="entry name" value="T2SSF"/>
    <property type="match status" value="1"/>
</dbReference>
<name>E3GY96_METFV</name>
<dbReference type="AlphaFoldDB" id="E3GY96"/>
<dbReference type="Proteomes" id="UP000002315">
    <property type="component" value="Chromosome"/>
</dbReference>
<sequence>MVILLALRGVIRFLNKIGDMTIKSSKKVGHTAEKPVKKISTLKPTPKLRKFRGSTVLTRRKSPFGFFRRPKMSESEIEILKRLVETEAYKEKLSEKPEEKERYETESLSKLLEEREKELDPKFVYLTGIITGSILALVIILLGFGFVFALLSLLVMFMVSVFARFLPKLREGSRADEISRELPYALRQMATELRAGLGFHDAMKSVATSGYGALSEEFARTLEEIKYGESTTRALMNLSVRVPSPGLKRAIQQIVRSLESGGDVAKALEIIAEDIAYELRMKFRDYSQKLNSFMMIYMFIGIVGPAVLPILLIIATIFMPTMVIPSPLILILYLLLLPLVVVYFIFIVKRLEPRV</sequence>